<keyword evidence="3" id="KW-1185">Reference proteome</keyword>
<accession>A0A1I1MLY4</accession>
<dbReference type="RefSeq" id="WP_092544648.1">
    <property type="nucleotide sequence ID" value="NZ_FOKV01000010.1"/>
</dbReference>
<feature type="domain" description="DUF7793" evidence="1">
    <location>
        <begin position="12"/>
        <end position="122"/>
    </location>
</feature>
<evidence type="ECO:0000259" key="1">
    <source>
        <dbReference type="Pfam" id="PF25056"/>
    </source>
</evidence>
<gene>
    <name evidence="2" type="ORF">SAMN04487907_1109</name>
</gene>
<evidence type="ECO:0000313" key="2">
    <source>
        <dbReference type="EMBL" id="SFC85842.1"/>
    </source>
</evidence>
<sequence length="125" mass="14036">MNYIKNEYSELFIQDGVLFFKYLPFENFDLAAAEKIVAARLSLQREIAFPVLCDVRQIGKPNLSARRFLAVQGSVLAKAVAYVANSYSKEKLADFFITVDQPTAPTAVFSTQEAALQFLKPYVSE</sequence>
<dbReference type="InterPro" id="IPR056695">
    <property type="entry name" value="DUF7793"/>
</dbReference>
<proteinExistence type="predicted"/>
<protein>
    <recommendedName>
        <fullName evidence="1">DUF7793 domain-containing protein</fullName>
    </recommendedName>
</protein>
<name>A0A1I1MLY4_9FLAO</name>
<evidence type="ECO:0000313" key="3">
    <source>
        <dbReference type="Proteomes" id="UP000199438"/>
    </source>
</evidence>
<dbReference type="EMBL" id="FOKV01000010">
    <property type="protein sequence ID" value="SFC85842.1"/>
    <property type="molecule type" value="Genomic_DNA"/>
</dbReference>
<organism evidence="2 3">
    <name type="scientific">Zunongwangia mangrovi</name>
    <dbReference type="NCBI Taxonomy" id="1334022"/>
    <lineage>
        <taxon>Bacteria</taxon>
        <taxon>Pseudomonadati</taxon>
        <taxon>Bacteroidota</taxon>
        <taxon>Flavobacteriia</taxon>
        <taxon>Flavobacteriales</taxon>
        <taxon>Flavobacteriaceae</taxon>
        <taxon>Zunongwangia</taxon>
    </lineage>
</organism>
<dbReference type="STRING" id="1334022.SAMN04487907_1109"/>
<dbReference type="AlphaFoldDB" id="A0A1I1MLY4"/>
<dbReference type="Pfam" id="PF25056">
    <property type="entry name" value="DUF7793"/>
    <property type="match status" value="1"/>
</dbReference>
<dbReference type="Proteomes" id="UP000199438">
    <property type="component" value="Unassembled WGS sequence"/>
</dbReference>
<dbReference type="Gene3D" id="3.40.970.30">
    <property type="entry name" value="yp_829618.1 like domains"/>
    <property type="match status" value="1"/>
</dbReference>
<dbReference type="OrthoDB" id="957652at2"/>
<reference evidence="3" key="1">
    <citation type="submission" date="2016-10" db="EMBL/GenBank/DDBJ databases">
        <authorList>
            <person name="Varghese N."/>
            <person name="Submissions S."/>
        </authorList>
    </citation>
    <scope>NUCLEOTIDE SEQUENCE [LARGE SCALE GENOMIC DNA]</scope>
    <source>
        <strain evidence="3">DSM 24499</strain>
    </source>
</reference>